<evidence type="ECO:0000313" key="1">
    <source>
        <dbReference type="EMBL" id="PIA27757.1"/>
    </source>
</evidence>
<proteinExistence type="predicted"/>
<name>A0A2G5CA75_AQUCA</name>
<dbReference type="AlphaFoldDB" id="A0A2G5CA75"/>
<organism evidence="1 2">
    <name type="scientific">Aquilegia coerulea</name>
    <name type="common">Rocky mountain columbine</name>
    <dbReference type="NCBI Taxonomy" id="218851"/>
    <lineage>
        <taxon>Eukaryota</taxon>
        <taxon>Viridiplantae</taxon>
        <taxon>Streptophyta</taxon>
        <taxon>Embryophyta</taxon>
        <taxon>Tracheophyta</taxon>
        <taxon>Spermatophyta</taxon>
        <taxon>Magnoliopsida</taxon>
        <taxon>Ranunculales</taxon>
        <taxon>Ranunculaceae</taxon>
        <taxon>Thalictroideae</taxon>
        <taxon>Aquilegia</taxon>
    </lineage>
</organism>
<reference evidence="1 2" key="1">
    <citation type="submission" date="2017-09" db="EMBL/GenBank/DDBJ databases">
        <title>WGS assembly of Aquilegia coerulea Goldsmith.</title>
        <authorList>
            <person name="Hodges S."/>
            <person name="Kramer E."/>
            <person name="Nordborg M."/>
            <person name="Tomkins J."/>
            <person name="Borevitz J."/>
            <person name="Derieg N."/>
            <person name="Yan J."/>
            <person name="Mihaltcheva S."/>
            <person name="Hayes R.D."/>
            <person name="Rokhsar D."/>
        </authorList>
    </citation>
    <scope>NUCLEOTIDE SEQUENCE [LARGE SCALE GENOMIC DNA]</scope>
    <source>
        <strain evidence="2">cv. Goldsmith</strain>
    </source>
</reference>
<dbReference type="Proteomes" id="UP000230069">
    <property type="component" value="Unassembled WGS sequence"/>
</dbReference>
<protein>
    <submittedName>
        <fullName evidence="1">Uncharacterized protein</fullName>
    </submittedName>
</protein>
<keyword evidence="2" id="KW-1185">Reference proteome</keyword>
<dbReference type="InParanoid" id="A0A2G5CA75"/>
<sequence length="124" mass="14151">MLSNIKTVKGRLAPATAVFQNPHTTIPTYTPVFLRVLPISVRLLQLLYKLCGLTTCQTKLMPFFTSAALLKMLSQAHNVHFHPFYHLSESAKPLIYHKKDVFSQNEHDKYFYSNDGSGKLQQLN</sequence>
<dbReference type="EMBL" id="KZ305093">
    <property type="protein sequence ID" value="PIA27757.1"/>
    <property type="molecule type" value="Genomic_DNA"/>
</dbReference>
<gene>
    <name evidence="1" type="ORF">AQUCO_07600132v1</name>
</gene>
<accession>A0A2G5CA75</accession>
<evidence type="ECO:0000313" key="2">
    <source>
        <dbReference type="Proteomes" id="UP000230069"/>
    </source>
</evidence>